<evidence type="ECO:0000313" key="2">
    <source>
        <dbReference type="Proteomes" id="UP001060085"/>
    </source>
</evidence>
<proteinExistence type="predicted"/>
<reference evidence="2" key="1">
    <citation type="journal article" date="2023" name="Nat. Plants">
        <title>Single-cell RNA sequencing provides a high-resolution roadmap for understanding the multicellular compartmentation of specialized metabolism.</title>
        <authorList>
            <person name="Sun S."/>
            <person name="Shen X."/>
            <person name="Li Y."/>
            <person name="Li Y."/>
            <person name="Wang S."/>
            <person name="Li R."/>
            <person name="Zhang H."/>
            <person name="Shen G."/>
            <person name="Guo B."/>
            <person name="Wei J."/>
            <person name="Xu J."/>
            <person name="St-Pierre B."/>
            <person name="Chen S."/>
            <person name="Sun C."/>
        </authorList>
    </citation>
    <scope>NUCLEOTIDE SEQUENCE [LARGE SCALE GENOMIC DNA]</scope>
</reference>
<protein>
    <submittedName>
        <fullName evidence="1">Uncharacterized protein</fullName>
    </submittedName>
</protein>
<organism evidence="1 2">
    <name type="scientific">Catharanthus roseus</name>
    <name type="common">Madagascar periwinkle</name>
    <name type="synonym">Vinca rosea</name>
    <dbReference type="NCBI Taxonomy" id="4058"/>
    <lineage>
        <taxon>Eukaryota</taxon>
        <taxon>Viridiplantae</taxon>
        <taxon>Streptophyta</taxon>
        <taxon>Embryophyta</taxon>
        <taxon>Tracheophyta</taxon>
        <taxon>Spermatophyta</taxon>
        <taxon>Magnoliopsida</taxon>
        <taxon>eudicotyledons</taxon>
        <taxon>Gunneridae</taxon>
        <taxon>Pentapetalae</taxon>
        <taxon>asterids</taxon>
        <taxon>lamiids</taxon>
        <taxon>Gentianales</taxon>
        <taxon>Apocynaceae</taxon>
        <taxon>Rauvolfioideae</taxon>
        <taxon>Vinceae</taxon>
        <taxon>Catharanthinae</taxon>
        <taxon>Catharanthus</taxon>
    </lineage>
</organism>
<accession>A0ACC0AN01</accession>
<gene>
    <name evidence="1" type="ORF">M9H77_20963</name>
</gene>
<dbReference type="EMBL" id="CM044705">
    <property type="protein sequence ID" value="KAI5661640.1"/>
    <property type="molecule type" value="Genomic_DNA"/>
</dbReference>
<name>A0ACC0AN01_CATRO</name>
<sequence length="429" mass="46659">MKSVPLQQSKGDDFRPGTAGHSAGMMQGDEHGATAGTVTRMGEMQQGIRSEKQGLNQLQQGLNQLKQMQESTLNQGQQSGLKQGHSGGGLSGLIQAQDVEDSSVLVAGSEGHNQMSQKLLSLRCRFDGQTTEQLGGQNMGLNQQNRGENTGLSQQEQGLVCGLNQERNTGSTQEQTGLSSVGQISGVERQVSGLIQAQKLADTDGLVAGNDQQQQNTLDQVQIGADSARKVQNFQPVKTGQKQAVLPALTTPIVRHHESLRADRGYIKSITPTKVGAFVAKQPRAKGNGIDTTLKEVVRDLQQKTTRLCEAERKFYAQKAKCNFLLQVKRNAKRRLVSSLTREDGSITSSMDEIHYEFLVYYSKLIGTREDVDDFDATTCKLCNQMEETLSHMLFGCPSAEEPTNGEPPTCFFKTLNPAAMDTPLVSNS</sequence>
<keyword evidence="2" id="KW-1185">Reference proteome</keyword>
<comment type="caution">
    <text evidence="1">The sequence shown here is derived from an EMBL/GenBank/DDBJ whole genome shotgun (WGS) entry which is preliminary data.</text>
</comment>
<evidence type="ECO:0000313" key="1">
    <source>
        <dbReference type="EMBL" id="KAI5661640.1"/>
    </source>
</evidence>
<dbReference type="Proteomes" id="UP001060085">
    <property type="component" value="Linkage Group LG05"/>
</dbReference>